<protein>
    <submittedName>
        <fullName evidence="1">Uncharacterized protein</fullName>
    </submittedName>
</protein>
<dbReference type="Proteomes" id="UP000822476">
    <property type="component" value="Unassembled WGS sequence"/>
</dbReference>
<organism evidence="1 2">
    <name type="scientific">Paragonimus skrjabini miyazakii</name>
    <dbReference type="NCBI Taxonomy" id="59628"/>
    <lineage>
        <taxon>Eukaryota</taxon>
        <taxon>Metazoa</taxon>
        <taxon>Spiralia</taxon>
        <taxon>Lophotrochozoa</taxon>
        <taxon>Platyhelminthes</taxon>
        <taxon>Trematoda</taxon>
        <taxon>Digenea</taxon>
        <taxon>Plagiorchiida</taxon>
        <taxon>Troglotremata</taxon>
        <taxon>Troglotrematidae</taxon>
        <taxon>Paragonimus</taxon>
    </lineage>
</organism>
<dbReference type="SUPFAM" id="SSF54403">
    <property type="entry name" value="Cystatin/monellin"/>
    <property type="match status" value="1"/>
</dbReference>
<dbReference type="EMBL" id="JTDE01001195">
    <property type="protein sequence ID" value="KAF7259450.1"/>
    <property type="molecule type" value="Genomic_DNA"/>
</dbReference>
<reference evidence="1" key="1">
    <citation type="submission" date="2019-07" db="EMBL/GenBank/DDBJ databases">
        <title>Annotation for the trematode Paragonimus miyazaki's.</title>
        <authorList>
            <person name="Choi Y.-J."/>
        </authorList>
    </citation>
    <scope>NUCLEOTIDE SEQUENCE</scope>
    <source>
        <strain evidence="1">Japan</strain>
    </source>
</reference>
<evidence type="ECO:0000313" key="1">
    <source>
        <dbReference type="EMBL" id="KAF7259450.1"/>
    </source>
</evidence>
<evidence type="ECO:0000313" key="2">
    <source>
        <dbReference type="Proteomes" id="UP000822476"/>
    </source>
</evidence>
<dbReference type="AlphaFoldDB" id="A0A8S9Z1N3"/>
<name>A0A8S9Z1N3_9TREM</name>
<dbReference type="InterPro" id="IPR046350">
    <property type="entry name" value="Cystatin_sf"/>
</dbReference>
<sequence length="133" mass="15398">MSFYFETVPVSSALTKCLWKPDTHRIQSPNYSRHSQECHPTPGEELFWRHFIHQAFPACDNNSSILLGPYEIMSVANKKVHGTYHQITLVMTNGDCFQLRFTESLHRSAHQPELNFVRLRSVDCPTNVVECVY</sequence>
<keyword evidence="2" id="KW-1185">Reference proteome</keyword>
<proteinExistence type="predicted"/>
<gene>
    <name evidence="1" type="ORF">EG68_03044</name>
</gene>
<accession>A0A8S9Z1N3</accession>
<comment type="caution">
    <text evidence="1">The sequence shown here is derived from an EMBL/GenBank/DDBJ whole genome shotgun (WGS) entry which is preliminary data.</text>
</comment>